<sequence>MDAMVDRKRVWPEAKYLTTTMEPTSISGAHAQPSTLMANRSELSQLSGPDIVPCQHSQDGVPDSEPASDLALQSGQSCTSNQEYSGSSPMTWSKDRDAEAALVETTWSDLFNNREKLKTCCWNLNMNHLVDAASACCYFQKEWSLVFTSSQRHFQYFGISSTPNPPVRQAGVLDLSDYTLRPTLLDANAPYRAFITCTESDPPSYTPAMNVQNNGVKTILPYYQLLYTKFFSSCCCALEHWSSVMRYFKLQDIPLPPTKPASLGRSTSLKFVPNSIWANGDVHLNILTRFAYDCRGYAEYVMHITIDHIAHTYNLDLPVFGIDDRRVGAVYCLPLTPVDLFGVMEYPHHDCRDIVPDHCPNSPEAAAATAGEYFAAMKKWEDQNINVAEHIVHIEVPLAHVQHPNNWFIRPHLGYPGESDRNDRPLCEAAWHVLTPGKICETDVVALRDFLGCGPWPAGQAYKVPKFYYKYKFGELIKIYVNEDEGPTASSSKAVVDNMDDHGFNIYDDIMGNPYNEDNEYWENEGEYDLNPTPHLDAKQEAEAKALILAAESGDGAAKSRIIEVLQGAHGKKRGK</sequence>
<accession>A0A9P6B836</accession>
<comment type="caution">
    <text evidence="2">The sequence shown here is derived from an EMBL/GenBank/DDBJ whole genome shotgun (WGS) entry which is preliminary data.</text>
</comment>
<organism evidence="2 3">
    <name type="scientific">Hydnum rufescens UP504</name>
    <dbReference type="NCBI Taxonomy" id="1448309"/>
    <lineage>
        <taxon>Eukaryota</taxon>
        <taxon>Fungi</taxon>
        <taxon>Dikarya</taxon>
        <taxon>Basidiomycota</taxon>
        <taxon>Agaricomycotina</taxon>
        <taxon>Agaricomycetes</taxon>
        <taxon>Cantharellales</taxon>
        <taxon>Hydnaceae</taxon>
        <taxon>Hydnum</taxon>
    </lineage>
</organism>
<name>A0A9P6B836_9AGAM</name>
<gene>
    <name evidence="2" type="ORF">BS47DRAFT_1358119</name>
</gene>
<dbReference type="EMBL" id="MU128917">
    <property type="protein sequence ID" value="KAF9519514.1"/>
    <property type="molecule type" value="Genomic_DNA"/>
</dbReference>
<protein>
    <submittedName>
        <fullName evidence="2">Uncharacterized protein</fullName>
    </submittedName>
</protein>
<evidence type="ECO:0000313" key="2">
    <source>
        <dbReference type="EMBL" id="KAF9519514.1"/>
    </source>
</evidence>
<dbReference type="Proteomes" id="UP000886523">
    <property type="component" value="Unassembled WGS sequence"/>
</dbReference>
<dbReference type="AlphaFoldDB" id="A0A9P6B836"/>
<evidence type="ECO:0000256" key="1">
    <source>
        <dbReference type="SAM" id="MobiDB-lite"/>
    </source>
</evidence>
<keyword evidence="3" id="KW-1185">Reference proteome</keyword>
<feature type="region of interest" description="Disordered" evidence="1">
    <location>
        <begin position="47"/>
        <end position="71"/>
    </location>
</feature>
<proteinExistence type="predicted"/>
<reference evidence="2" key="1">
    <citation type="journal article" date="2020" name="Nat. Commun.">
        <title>Large-scale genome sequencing of mycorrhizal fungi provides insights into the early evolution of symbiotic traits.</title>
        <authorList>
            <person name="Miyauchi S."/>
            <person name="Kiss E."/>
            <person name="Kuo A."/>
            <person name="Drula E."/>
            <person name="Kohler A."/>
            <person name="Sanchez-Garcia M."/>
            <person name="Morin E."/>
            <person name="Andreopoulos B."/>
            <person name="Barry K.W."/>
            <person name="Bonito G."/>
            <person name="Buee M."/>
            <person name="Carver A."/>
            <person name="Chen C."/>
            <person name="Cichocki N."/>
            <person name="Clum A."/>
            <person name="Culley D."/>
            <person name="Crous P.W."/>
            <person name="Fauchery L."/>
            <person name="Girlanda M."/>
            <person name="Hayes R.D."/>
            <person name="Keri Z."/>
            <person name="LaButti K."/>
            <person name="Lipzen A."/>
            <person name="Lombard V."/>
            <person name="Magnuson J."/>
            <person name="Maillard F."/>
            <person name="Murat C."/>
            <person name="Nolan M."/>
            <person name="Ohm R.A."/>
            <person name="Pangilinan J."/>
            <person name="Pereira M.F."/>
            <person name="Perotto S."/>
            <person name="Peter M."/>
            <person name="Pfister S."/>
            <person name="Riley R."/>
            <person name="Sitrit Y."/>
            <person name="Stielow J.B."/>
            <person name="Szollosi G."/>
            <person name="Zifcakova L."/>
            <person name="Stursova M."/>
            <person name="Spatafora J.W."/>
            <person name="Tedersoo L."/>
            <person name="Vaario L.M."/>
            <person name="Yamada A."/>
            <person name="Yan M."/>
            <person name="Wang P."/>
            <person name="Xu J."/>
            <person name="Bruns T."/>
            <person name="Baldrian P."/>
            <person name="Vilgalys R."/>
            <person name="Dunand C."/>
            <person name="Henrissat B."/>
            <person name="Grigoriev I.V."/>
            <person name="Hibbett D."/>
            <person name="Nagy L.G."/>
            <person name="Martin F.M."/>
        </authorList>
    </citation>
    <scope>NUCLEOTIDE SEQUENCE</scope>
    <source>
        <strain evidence="2">UP504</strain>
    </source>
</reference>
<evidence type="ECO:0000313" key="3">
    <source>
        <dbReference type="Proteomes" id="UP000886523"/>
    </source>
</evidence>